<keyword evidence="5 7" id="KW-1133">Transmembrane helix</keyword>
<feature type="transmembrane region" description="Helical" evidence="7">
    <location>
        <begin position="265"/>
        <end position="286"/>
    </location>
</feature>
<feature type="transmembrane region" description="Helical" evidence="7">
    <location>
        <begin position="209"/>
        <end position="229"/>
    </location>
</feature>
<dbReference type="InterPro" id="IPR035906">
    <property type="entry name" value="MetI-like_sf"/>
</dbReference>
<evidence type="ECO:0000256" key="5">
    <source>
        <dbReference type="ARBA" id="ARBA00022989"/>
    </source>
</evidence>
<feature type="transmembrane region" description="Helical" evidence="7">
    <location>
        <begin position="74"/>
        <end position="95"/>
    </location>
</feature>
<feature type="transmembrane region" description="Helical" evidence="7">
    <location>
        <begin position="107"/>
        <end position="126"/>
    </location>
</feature>
<dbReference type="Proteomes" id="UP000298781">
    <property type="component" value="Chromosome"/>
</dbReference>
<dbReference type="KEGG" id="pstg:E8M01_26095"/>
<evidence type="ECO:0000313" key="10">
    <source>
        <dbReference type="Proteomes" id="UP000298781"/>
    </source>
</evidence>
<evidence type="ECO:0000256" key="6">
    <source>
        <dbReference type="ARBA" id="ARBA00023136"/>
    </source>
</evidence>
<dbReference type="PROSITE" id="PS50928">
    <property type="entry name" value="ABC_TM1"/>
    <property type="match status" value="1"/>
</dbReference>
<dbReference type="CDD" id="cd06261">
    <property type="entry name" value="TM_PBP2"/>
    <property type="match status" value="1"/>
</dbReference>
<comment type="subcellular location">
    <subcellularLocation>
        <location evidence="1 7">Cell membrane</location>
        <topology evidence="1 7">Multi-pass membrane protein</topology>
    </subcellularLocation>
</comment>
<evidence type="ECO:0000256" key="1">
    <source>
        <dbReference type="ARBA" id="ARBA00004651"/>
    </source>
</evidence>
<reference evidence="9 10" key="1">
    <citation type="submission" date="2019-04" db="EMBL/GenBank/DDBJ databases">
        <title>Phreatobacter aquaticus sp. nov.</title>
        <authorList>
            <person name="Choi A."/>
        </authorList>
    </citation>
    <scope>NUCLEOTIDE SEQUENCE [LARGE SCALE GENOMIC DNA]</scope>
    <source>
        <strain evidence="9 10">KCTC 52518</strain>
    </source>
</reference>
<feature type="domain" description="ABC transmembrane type-1" evidence="8">
    <location>
        <begin position="70"/>
        <end position="282"/>
    </location>
</feature>
<evidence type="ECO:0000259" key="8">
    <source>
        <dbReference type="PROSITE" id="PS50928"/>
    </source>
</evidence>
<dbReference type="PANTHER" id="PTHR30193">
    <property type="entry name" value="ABC TRANSPORTER PERMEASE PROTEIN"/>
    <property type="match status" value="1"/>
</dbReference>
<dbReference type="AlphaFoldDB" id="A0A4D7B9X2"/>
<evidence type="ECO:0000256" key="7">
    <source>
        <dbReference type="RuleBase" id="RU363032"/>
    </source>
</evidence>
<dbReference type="EMBL" id="CP039690">
    <property type="protein sequence ID" value="QCI67390.1"/>
    <property type="molecule type" value="Genomic_DNA"/>
</dbReference>
<evidence type="ECO:0000256" key="2">
    <source>
        <dbReference type="ARBA" id="ARBA00022448"/>
    </source>
</evidence>
<organism evidence="9 10">
    <name type="scientific">Phreatobacter stygius</name>
    <dbReference type="NCBI Taxonomy" id="1940610"/>
    <lineage>
        <taxon>Bacteria</taxon>
        <taxon>Pseudomonadati</taxon>
        <taxon>Pseudomonadota</taxon>
        <taxon>Alphaproteobacteria</taxon>
        <taxon>Hyphomicrobiales</taxon>
        <taxon>Phreatobacteraceae</taxon>
        <taxon>Phreatobacter</taxon>
    </lineage>
</organism>
<accession>A0A4D7B9X2</accession>
<proteinExistence type="inferred from homology"/>
<dbReference type="Pfam" id="PF00528">
    <property type="entry name" value="BPD_transp_1"/>
    <property type="match status" value="1"/>
</dbReference>
<sequence>MTSSANRTWTHAWLMLAPSLALLALFTHWPAIATFIDSFYSTPRPRRPSRFVGMDNFEQMLTDPVFWQAMSNNFWFAVGTIPVSIALALLMAIWVNDKIAGRTLARMAFFTPTVLPMIAVANIWLFFYTPQYGLLAQVLGAFGMNSPNWLGSKDTALFAVTVVAVWKEAGFFMIFYLAALQTVSPSLAEAAALEGASRWTYFRRVQFPLLMPTTLFVLVNAVIGAFRTIDHIFVMTRGGPDNATALLLYYIYQVGFSFWDTGYAAALTVVLLALLGLIALVQYGLLERRIHYR</sequence>
<dbReference type="InterPro" id="IPR051393">
    <property type="entry name" value="ABC_transporter_permease"/>
</dbReference>
<keyword evidence="6 7" id="KW-0472">Membrane</keyword>
<keyword evidence="10" id="KW-1185">Reference proteome</keyword>
<evidence type="ECO:0000256" key="3">
    <source>
        <dbReference type="ARBA" id="ARBA00022475"/>
    </source>
</evidence>
<dbReference type="SUPFAM" id="SSF161098">
    <property type="entry name" value="MetI-like"/>
    <property type="match status" value="1"/>
</dbReference>
<evidence type="ECO:0000313" key="9">
    <source>
        <dbReference type="EMBL" id="QCI67390.1"/>
    </source>
</evidence>
<gene>
    <name evidence="9" type="ORF">E8M01_26095</name>
</gene>
<dbReference type="OrthoDB" id="9773727at2"/>
<feature type="transmembrane region" description="Helical" evidence="7">
    <location>
        <begin position="157"/>
        <end position="179"/>
    </location>
</feature>
<dbReference type="Gene3D" id="1.10.3720.10">
    <property type="entry name" value="MetI-like"/>
    <property type="match status" value="1"/>
</dbReference>
<comment type="similarity">
    <text evidence="7">Belongs to the binding-protein-dependent transport system permease family.</text>
</comment>
<dbReference type="InterPro" id="IPR000515">
    <property type="entry name" value="MetI-like"/>
</dbReference>
<keyword evidence="4 7" id="KW-0812">Transmembrane</keyword>
<dbReference type="RefSeq" id="WP_136962821.1">
    <property type="nucleotide sequence ID" value="NZ_CP039690.1"/>
</dbReference>
<protein>
    <submittedName>
        <fullName evidence="9">Sugar ABC transporter permease</fullName>
    </submittedName>
</protein>
<dbReference type="PANTHER" id="PTHR30193:SF37">
    <property type="entry name" value="INNER MEMBRANE ABC TRANSPORTER PERMEASE PROTEIN YCJO"/>
    <property type="match status" value="1"/>
</dbReference>
<name>A0A4D7B9X2_9HYPH</name>
<dbReference type="GO" id="GO:0055085">
    <property type="term" value="P:transmembrane transport"/>
    <property type="evidence" value="ECO:0007669"/>
    <property type="project" value="InterPro"/>
</dbReference>
<keyword evidence="2 7" id="KW-0813">Transport</keyword>
<evidence type="ECO:0000256" key="4">
    <source>
        <dbReference type="ARBA" id="ARBA00022692"/>
    </source>
</evidence>
<keyword evidence="3" id="KW-1003">Cell membrane</keyword>
<dbReference type="GO" id="GO:0005886">
    <property type="term" value="C:plasma membrane"/>
    <property type="evidence" value="ECO:0007669"/>
    <property type="project" value="UniProtKB-SubCell"/>
</dbReference>